<feature type="transmembrane region" description="Helical" evidence="6">
    <location>
        <begin position="113"/>
        <end position="133"/>
    </location>
</feature>
<evidence type="ECO:0000313" key="7">
    <source>
        <dbReference type="EMBL" id="EID75941.1"/>
    </source>
</evidence>
<dbReference type="STRING" id="946077.W5A_03324"/>
<evidence type="ECO:0000256" key="5">
    <source>
        <dbReference type="ARBA" id="ARBA00023136"/>
    </source>
</evidence>
<protein>
    <submittedName>
        <fullName evidence="7">Amino acid transporter</fullName>
    </submittedName>
</protein>
<feature type="transmembrane region" description="Helical" evidence="6">
    <location>
        <begin position="64"/>
        <end position="81"/>
    </location>
</feature>
<dbReference type="GO" id="GO:0005886">
    <property type="term" value="C:plasma membrane"/>
    <property type="evidence" value="ECO:0007669"/>
    <property type="project" value="UniProtKB-SubCell"/>
</dbReference>
<feature type="transmembrane region" description="Helical" evidence="6">
    <location>
        <begin position="398"/>
        <end position="417"/>
    </location>
</feature>
<feature type="transmembrane region" description="Helical" evidence="6">
    <location>
        <begin position="341"/>
        <end position="361"/>
    </location>
</feature>
<accession>I0WHS5</accession>
<reference evidence="7 8" key="1">
    <citation type="journal article" date="2012" name="J. Bacteriol.">
        <title>Genome Sequence of the Halotolerant Bacterium Imtechella halotolerans K1T.</title>
        <authorList>
            <person name="Kumar S."/>
            <person name="Vikram S."/>
            <person name="Subramanian S."/>
            <person name="Raghava G.P."/>
            <person name="Pinnaka A.K."/>
        </authorList>
    </citation>
    <scope>NUCLEOTIDE SEQUENCE [LARGE SCALE GENOMIC DNA]</scope>
    <source>
        <strain evidence="7 8">K1</strain>
    </source>
</reference>
<feature type="transmembrane region" description="Helical" evidence="6">
    <location>
        <begin position="294"/>
        <end position="320"/>
    </location>
</feature>
<evidence type="ECO:0000256" key="1">
    <source>
        <dbReference type="ARBA" id="ARBA00004651"/>
    </source>
</evidence>
<dbReference type="PANTHER" id="PTHR42770">
    <property type="entry name" value="AMINO ACID TRANSPORTER-RELATED"/>
    <property type="match status" value="1"/>
</dbReference>
<organism evidence="7 8">
    <name type="scientific">Imtechella halotolerans K1</name>
    <dbReference type="NCBI Taxonomy" id="946077"/>
    <lineage>
        <taxon>Bacteria</taxon>
        <taxon>Pseudomonadati</taxon>
        <taxon>Bacteroidota</taxon>
        <taxon>Flavobacteriia</taxon>
        <taxon>Flavobacteriales</taxon>
        <taxon>Flavobacteriaceae</taxon>
        <taxon>Imtechella</taxon>
    </lineage>
</organism>
<dbReference type="Pfam" id="PF13520">
    <property type="entry name" value="AA_permease_2"/>
    <property type="match status" value="1"/>
</dbReference>
<evidence type="ECO:0000256" key="4">
    <source>
        <dbReference type="ARBA" id="ARBA00022989"/>
    </source>
</evidence>
<dbReference type="InterPro" id="IPR050367">
    <property type="entry name" value="APC_superfamily"/>
</dbReference>
<dbReference type="AlphaFoldDB" id="I0WHS5"/>
<feature type="transmembrane region" description="Helical" evidence="6">
    <location>
        <begin position="423"/>
        <end position="443"/>
    </location>
</feature>
<evidence type="ECO:0000256" key="6">
    <source>
        <dbReference type="SAM" id="Phobius"/>
    </source>
</evidence>
<dbReference type="PIRSF" id="PIRSF006060">
    <property type="entry name" value="AA_transporter"/>
    <property type="match status" value="1"/>
</dbReference>
<evidence type="ECO:0000313" key="8">
    <source>
        <dbReference type="Proteomes" id="UP000005938"/>
    </source>
</evidence>
<dbReference type="eggNOG" id="COG0531">
    <property type="taxonomic scope" value="Bacteria"/>
</dbReference>
<evidence type="ECO:0000256" key="2">
    <source>
        <dbReference type="ARBA" id="ARBA00022475"/>
    </source>
</evidence>
<dbReference type="PANTHER" id="PTHR42770:SF11">
    <property type="entry name" value="INNER MEMBRANE TRANSPORT PROTEIN YBAT"/>
    <property type="match status" value="1"/>
</dbReference>
<feature type="transmembrane region" description="Helical" evidence="6">
    <location>
        <begin position="215"/>
        <end position="237"/>
    </location>
</feature>
<keyword evidence="3 6" id="KW-0812">Transmembrane</keyword>
<sequence>MRVLLKFQFGQTSFKVKEMNSKKTVNSKITLKEAMAIGIGGMVGGGIFAVLGLAVSIAKGGTPVSFLLAGILALITSYSYVKLSKKYPDRGGTVKFINKGFGKSVFSGSINNLLWISYIIMLSLYASAFGSYAPNLLQITHSRLIDSHIYANAIIILATAINYYSIKVVGKIESYAVVIKLIILIGFITIGAYGLKDTNNLVQLTISNWETPIHILAGGMVIFVAYEGFELIANAAPDIDNPERNLPKAYYYSVIFVIVLYIIITIVTIGLLPFKTITIAQDYVLAEAAKPTLGNTGFTIITIAALISTFSAINASLYGGSRVNFEIAEDDELPHHFLAQFWNQPIGLLITAISTLILVNTLKLESISTAGSIGFLIIFGIVNYVGYKLSNKIDANKLIPLIGIVLSTIALLILVNQQYKSNFLGVLISISIILACFLIEWIYKKSKH</sequence>
<gene>
    <name evidence="7" type="ORF">W5A_03324</name>
</gene>
<comment type="subcellular location">
    <subcellularLocation>
        <location evidence="1">Cell membrane</location>
        <topology evidence="1">Multi-pass membrane protein</topology>
    </subcellularLocation>
</comment>
<dbReference type="Proteomes" id="UP000005938">
    <property type="component" value="Unassembled WGS sequence"/>
</dbReference>
<dbReference type="Gene3D" id="1.20.1740.10">
    <property type="entry name" value="Amino acid/polyamine transporter I"/>
    <property type="match status" value="1"/>
</dbReference>
<comment type="caution">
    <text evidence="7">The sequence shown here is derived from an EMBL/GenBank/DDBJ whole genome shotgun (WGS) entry which is preliminary data.</text>
</comment>
<dbReference type="InterPro" id="IPR002293">
    <property type="entry name" value="AA/rel_permease1"/>
</dbReference>
<keyword evidence="8" id="KW-1185">Reference proteome</keyword>
<keyword evidence="5 6" id="KW-0472">Membrane</keyword>
<keyword evidence="4 6" id="KW-1133">Transmembrane helix</keyword>
<dbReference type="GO" id="GO:0022857">
    <property type="term" value="F:transmembrane transporter activity"/>
    <property type="evidence" value="ECO:0007669"/>
    <property type="project" value="InterPro"/>
</dbReference>
<feature type="transmembrane region" description="Helical" evidence="6">
    <location>
        <begin position="367"/>
        <end position="386"/>
    </location>
</feature>
<evidence type="ECO:0000256" key="3">
    <source>
        <dbReference type="ARBA" id="ARBA00022692"/>
    </source>
</evidence>
<name>I0WHS5_9FLAO</name>
<dbReference type="PATRIC" id="fig|946077.3.peg.675"/>
<feature type="transmembrane region" description="Helical" evidence="6">
    <location>
        <begin position="249"/>
        <end position="274"/>
    </location>
</feature>
<feature type="transmembrane region" description="Helical" evidence="6">
    <location>
        <begin position="36"/>
        <end position="58"/>
    </location>
</feature>
<proteinExistence type="predicted"/>
<feature type="transmembrane region" description="Helical" evidence="6">
    <location>
        <begin position="148"/>
        <end position="165"/>
    </location>
</feature>
<dbReference type="EMBL" id="AJJU01000003">
    <property type="protein sequence ID" value="EID75941.1"/>
    <property type="molecule type" value="Genomic_DNA"/>
</dbReference>
<feature type="transmembrane region" description="Helical" evidence="6">
    <location>
        <begin position="177"/>
        <end position="195"/>
    </location>
</feature>
<keyword evidence="2" id="KW-1003">Cell membrane</keyword>